<gene>
    <name evidence="1" type="ORF">PCOR1329_LOCUS50300</name>
</gene>
<reference evidence="1" key="1">
    <citation type="submission" date="2023-10" db="EMBL/GenBank/DDBJ databases">
        <authorList>
            <person name="Chen Y."/>
            <person name="Shah S."/>
            <person name="Dougan E. K."/>
            <person name="Thang M."/>
            <person name="Chan C."/>
        </authorList>
    </citation>
    <scope>NUCLEOTIDE SEQUENCE [LARGE SCALE GENOMIC DNA]</scope>
</reference>
<evidence type="ECO:0000313" key="2">
    <source>
        <dbReference type="Proteomes" id="UP001189429"/>
    </source>
</evidence>
<comment type="caution">
    <text evidence="1">The sequence shown here is derived from an EMBL/GenBank/DDBJ whole genome shotgun (WGS) entry which is preliminary data.</text>
</comment>
<name>A0ABN9UP26_9DINO</name>
<accession>A0ABN9UP26</accession>
<proteinExistence type="predicted"/>
<sequence>MGEQFPSHAVAAQRALTMQNHIGTAAGELETCAASAASASGPRMRELEGWKELAIESAVSLNVPSANCSKTLLGFVEHVVGGDGAPLAACTDSVAQHFGCNVTLGQTHWEALAQATFTSKTNVHPSIRVAIAIVNLRGDKVEDRVARLLANAGIANVAGQTVTFDEWAKYEKDVAAQKLCAVFSIGQTVKLRESVNRYSDREPYMAEIALAGLIEKWSISEAEPPKQVEGDQQRPQRLYIDKRKAAVYRALLELDAKRMSKHNLVSWRKSDGVRTTTTIKQGQLALVTVAKRINLHSNNTGSGISLSDRVVDSDTTQNFAVFPVGKPKDNGTTQFDEAEYGCALVGRVNLQ</sequence>
<dbReference type="EMBL" id="CAUYUJ010016086">
    <property type="protein sequence ID" value="CAK0861700.1"/>
    <property type="molecule type" value="Genomic_DNA"/>
</dbReference>
<protein>
    <submittedName>
        <fullName evidence="1">Uncharacterized protein</fullName>
    </submittedName>
</protein>
<evidence type="ECO:0000313" key="1">
    <source>
        <dbReference type="EMBL" id="CAK0861700.1"/>
    </source>
</evidence>
<keyword evidence="2" id="KW-1185">Reference proteome</keyword>
<dbReference type="Proteomes" id="UP001189429">
    <property type="component" value="Unassembled WGS sequence"/>
</dbReference>
<organism evidence="1 2">
    <name type="scientific">Prorocentrum cordatum</name>
    <dbReference type="NCBI Taxonomy" id="2364126"/>
    <lineage>
        <taxon>Eukaryota</taxon>
        <taxon>Sar</taxon>
        <taxon>Alveolata</taxon>
        <taxon>Dinophyceae</taxon>
        <taxon>Prorocentrales</taxon>
        <taxon>Prorocentraceae</taxon>
        <taxon>Prorocentrum</taxon>
    </lineage>
</organism>